<proteinExistence type="predicted"/>
<evidence type="ECO:0000259" key="2">
    <source>
        <dbReference type="Pfam" id="PF13546"/>
    </source>
</evidence>
<dbReference type="InterPro" id="IPR039365">
    <property type="entry name" value="IS701-like"/>
</dbReference>
<dbReference type="Proteomes" id="UP000214646">
    <property type="component" value="Unassembled WGS sequence"/>
</dbReference>
<evidence type="ECO:0000256" key="1">
    <source>
        <dbReference type="SAM" id="MobiDB-lite"/>
    </source>
</evidence>
<feature type="region of interest" description="Disordered" evidence="1">
    <location>
        <begin position="95"/>
        <end position="115"/>
    </location>
</feature>
<keyword evidence="4" id="KW-1185">Reference proteome</keyword>
<gene>
    <name evidence="3" type="ORF">FRUB_05943</name>
</gene>
<dbReference type="EMBL" id="NIDE01000010">
    <property type="protein sequence ID" value="OWK39380.1"/>
    <property type="molecule type" value="Genomic_DNA"/>
</dbReference>
<evidence type="ECO:0000313" key="4">
    <source>
        <dbReference type="Proteomes" id="UP000214646"/>
    </source>
</evidence>
<feature type="compositionally biased region" description="Pro residues" evidence="1">
    <location>
        <begin position="106"/>
        <end position="115"/>
    </location>
</feature>
<accession>A0A225DCS4</accession>
<name>A0A225DCS4_9BACT</name>
<feature type="domain" description="Transposase IS701-like DDE" evidence="2">
    <location>
        <begin position="2"/>
        <end position="76"/>
    </location>
</feature>
<dbReference type="Pfam" id="PF13546">
    <property type="entry name" value="DDE_5"/>
    <property type="match status" value="1"/>
</dbReference>
<comment type="caution">
    <text evidence="3">The sequence shown here is derived from an EMBL/GenBank/DDBJ whole genome shotgun (WGS) entry which is preliminary data.</text>
</comment>
<dbReference type="PANTHER" id="PTHR33627">
    <property type="entry name" value="TRANSPOSASE"/>
    <property type="match status" value="1"/>
</dbReference>
<dbReference type="InterPro" id="IPR038721">
    <property type="entry name" value="IS701-like_DDE_dom"/>
</dbReference>
<dbReference type="PANTHER" id="PTHR33627:SF1">
    <property type="entry name" value="TRANSPOSASE"/>
    <property type="match status" value="1"/>
</dbReference>
<reference evidence="4" key="1">
    <citation type="submission" date="2017-06" db="EMBL/GenBank/DDBJ databases">
        <title>Genome analysis of Fimbriiglobus ruber SP5, the first member of the order Planctomycetales with confirmed chitinolytic capability.</title>
        <authorList>
            <person name="Ravin N.V."/>
            <person name="Rakitin A.L."/>
            <person name="Ivanova A.A."/>
            <person name="Beletsky A.V."/>
            <person name="Kulichevskaya I.S."/>
            <person name="Mardanov A.V."/>
            <person name="Dedysh S.N."/>
        </authorList>
    </citation>
    <scope>NUCLEOTIDE SEQUENCE [LARGE SCALE GENOMIC DNA]</scope>
    <source>
        <strain evidence="4">SP5</strain>
    </source>
</reference>
<protein>
    <recommendedName>
        <fullName evidence="2">Transposase IS701-like DDE domain-containing protein</fullName>
    </recommendedName>
</protein>
<sequence length="115" mass="12697">MTVHVGVTKGTFRTLLDADLFLPESWDADRERCQAAGIPDTVRHHPKWRLALDQLFRANTNGITFDGLTFDEGYGRPFRSGPCWGRWGSDSWVKSRRISPSGTRPAAPPGGPTSG</sequence>
<evidence type="ECO:0000313" key="3">
    <source>
        <dbReference type="EMBL" id="OWK39380.1"/>
    </source>
</evidence>
<dbReference type="AlphaFoldDB" id="A0A225DCS4"/>
<organism evidence="3 4">
    <name type="scientific">Fimbriiglobus ruber</name>
    <dbReference type="NCBI Taxonomy" id="1908690"/>
    <lineage>
        <taxon>Bacteria</taxon>
        <taxon>Pseudomonadati</taxon>
        <taxon>Planctomycetota</taxon>
        <taxon>Planctomycetia</taxon>
        <taxon>Gemmatales</taxon>
        <taxon>Gemmataceae</taxon>
        <taxon>Fimbriiglobus</taxon>
    </lineage>
</organism>